<dbReference type="GO" id="GO:0016747">
    <property type="term" value="F:acyltransferase activity, transferring groups other than amino-acyl groups"/>
    <property type="evidence" value="ECO:0007669"/>
    <property type="project" value="InterPro"/>
</dbReference>
<keyword evidence="6" id="KW-1185">Reference proteome</keyword>
<dbReference type="PROSITE" id="PS51186">
    <property type="entry name" value="GNAT"/>
    <property type="match status" value="1"/>
</dbReference>
<keyword evidence="1" id="KW-0808">Transferase</keyword>
<evidence type="ECO:0000259" key="4">
    <source>
        <dbReference type="PROSITE" id="PS51186"/>
    </source>
</evidence>
<dbReference type="Proteomes" id="UP000764110">
    <property type="component" value="Unassembled WGS sequence"/>
</dbReference>
<protein>
    <recommendedName>
        <fullName evidence="4">N-acetyltransferase domain-containing protein</fullName>
    </recommendedName>
</protein>
<evidence type="ECO:0000313" key="6">
    <source>
        <dbReference type="Proteomes" id="UP000764110"/>
    </source>
</evidence>
<dbReference type="CDD" id="cd04301">
    <property type="entry name" value="NAT_SF"/>
    <property type="match status" value="1"/>
</dbReference>
<accession>A0A9P8M930</accession>
<dbReference type="SUPFAM" id="SSF55729">
    <property type="entry name" value="Acyl-CoA N-acyltransferases (Nat)"/>
    <property type="match status" value="1"/>
</dbReference>
<proteinExistence type="predicted"/>
<dbReference type="Gene3D" id="3.40.630.30">
    <property type="match status" value="1"/>
</dbReference>
<gene>
    <name evidence="5" type="ORF">MHUMG1_05907</name>
</gene>
<evidence type="ECO:0000256" key="3">
    <source>
        <dbReference type="SAM" id="MobiDB-lite"/>
    </source>
</evidence>
<keyword evidence="2" id="KW-0012">Acyltransferase</keyword>
<dbReference type="PANTHER" id="PTHR43800:SF1">
    <property type="entry name" value="PEPTIDYL-LYSINE N-ACETYLTRANSFERASE YJAB"/>
    <property type="match status" value="1"/>
</dbReference>
<name>A0A9P8M930_9HYPO</name>
<dbReference type="PANTHER" id="PTHR43800">
    <property type="entry name" value="PEPTIDYL-LYSINE N-ACETYLTRANSFERASE YJAB"/>
    <property type="match status" value="1"/>
</dbReference>
<feature type="region of interest" description="Disordered" evidence="3">
    <location>
        <begin position="40"/>
        <end position="82"/>
    </location>
</feature>
<dbReference type="Pfam" id="PF00583">
    <property type="entry name" value="Acetyltransf_1"/>
    <property type="match status" value="1"/>
</dbReference>
<dbReference type="InterPro" id="IPR000182">
    <property type="entry name" value="GNAT_dom"/>
</dbReference>
<dbReference type="AlphaFoldDB" id="A0A9P8M930"/>
<sequence>MKCWSDIANQLGFAPPRFRLPASRRSCRQAQDMQARASMQLGQARHVQKNNSAIQSAPHLSVSPFLSPRDAQRRREPPPSMLTVRPATRADAPLLPAVERSAGQAFRQIQDLAWIADDSGQSVERHLTLIAQGVAWVAVDAGLTPGEVPVGFLNGEILDGNLHIWEMSVDKDHQGKGIGRALMAQAKKWAVEQQLPFVTLTTFRNVPWNEKFYKSIGFVTLDDGEVTTALRKMLNDEVRDGLPAERRCAMRLSLQ</sequence>
<evidence type="ECO:0000313" key="5">
    <source>
        <dbReference type="EMBL" id="KAH0596048.1"/>
    </source>
</evidence>
<dbReference type="InterPro" id="IPR016181">
    <property type="entry name" value="Acyl_CoA_acyltransferase"/>
</dbReference>
<evidence type="ECO:0000256" key="1">
    <source>
        <dbReference type="ARBA" id="ARBA00022679"/>
    </source>
</evidence>
<reference evidence="5 6" key="1">
    <citation type="submission" date="2020-07" db="EMBL/GenBank/DDBJ databases">
        <title>Metarhizium humberi genome.</title>
        <authorList>
            <person name="Lysoe E."/>
        </authorList>
    </citation>
    <scope>NUCLEOTIDE SEQUENCE [LARGE SCALE GENOMIC DNA]</scope>
    <source>
        <strain evidence="5 6">ESALQ1638</strain>
    </source>
</reference>
<feature type="domain" description="N-acetyltransferase" evidence="4">
    <location>
        <begin position="82"/>
        <end position="245"/>
    </location>
</feature>
<organism evidence="5 6">
    <name type="scientific">Metarhizium humberi</name>
    <dbReference type="NCBI Taxonomy" id="2596975"/>
    <lineage>
        <taxon>Eukaryota</taxon>
        <taxon>Fungi</taxon>
        <taxon>Dikarya</taxon>
        <taxon>Ascomycota</taxon>
        <taxon>Pezizomycotina</taxon>
        <taxon>Sordariomycetes</taxon>
        <taxon>Hypocreomycetidae</taxon>
        <taxon>Hypocreales</taxon>
        <taxon>Clavicipitaceae</taxon>
        <taxon>Metarhizium</taxon>
    </lineage>
</organism>
<evidence type="ECO:0000256" key="2">
    <source>
        <dbReference type="ARBA" id="ARBA00023315"/>
    </source>
</evidence>
<dbReference type="EMBL" id="JACEFI010000010">
    <property type="protein sequence ID" value="KAH0596048.1"/>
    <property type="molecule type" value="Genomic_DNA"/>
</dbReference>
<comment type="caution">
    <text evidence="5">The sequence shown here is derived from an EMBL/GenBank/DDBJ whole genome shotgun (WGS) entry which is preliminary data.</text>
</comment>